<dbReference type="PANTHER" id="PTHR24229:SF40">
    <property type="entry name" value="ALLATOSTATIN C RECEPTOR 1-RELATED"/>
    <property type="match status" value="1"/>
</dbReference>
<proteinExistence type="inferred from homology"/>
<evidence type="ECO:0000313" key="15">
    <source>
        <dbReference type="EMBL" id="CAG9797813.1"/>
    </source>
</evidence>
<keyword evidence="4 12" id="KW-0812">Transmembrane</keyword>
<dbReference type="PANTHER" id="PTHR24229">
    <property type="entry name" value="NEUROPEPTIDES RECEPTOR"/>
    <property type="match status" value="1"/>
</dbReference>
<evidence type="ECO:0000256" key="9">
    <source>
        <dbReference type="ARBA" id="ARBA00023170"/>
    </source>
</evidence>
<evidence type="ECO:0000256" key="2">
    <source>
        <dbReference type="ARBA" id="ARBA00010663"/>
    </source>
</evidence>
<dbReference type="GO" id="GO:0005886">
    <property type="term" value="C:plasma membrane"/>
    <property type="evidence" value="ECO:0007669"/>
    <property type="project" value="UniProtKB-SubCell"/>
</dbReference>
<accession>A0A9N9RH25</accession>
<evidence type="ECO:0000256" key="8">
    <source>
        <dbReference type="ARBA" id="ARBA00023157"/>
    </source>
</evidence>
<dbReference type="CDD" id="cd15094">
    <property type="entry name" value="7tmA_AstC_insect"/>
    <property type="match status" value="1"/>
</dbReference>
<keyword evidence="8" id="KW-1015">Disulfide bond</keyword>
<dbReference type="InterPro" id="IPR000586">
    <property type="entry name" value="Somatstn_rcpt"/>
</dbReference>
<evidence type="ECO:0000313" key="16">
    <source>
        <dbReference type="Proteomes" id="UP001153620"/>
    </source>
</evidence>
<feature type="transmembrane region" description="Helical" evidence="13">
    <location>
        <begin position="263"/>
        <end position="287"/>
    </location>
</feature>
<keyword evidence="9 12" id="KW-0675">Receptor</keyword>
<dbReference type="Proteomes" id="UP001153620">
    <property type="component" value="Chromosome 1"/>
</dbReference>
<evidence type="ECO:0000256" key="3">
    <source>
        <dbReference type="ARBA" id="ARBA00022475"/>
    </source>
</evidence>
<evidence type="ECO:0000256" key="13">
    <source>
        <dbReference type="SAM" id="Phobius"/>
    </source>
</evidence>
<dbReference type="GO" id="GO:0004994">
    <property type="term" value="F:somatostatin receptor activity"/>
    <property type="evidence" value="ECO:0007669"/>
    <property type="project" value="InterPro"/>
</dbReference>
<keyword evidence="5 13" id="KW-1133">Transmembrane helix</keyword>
<gene>
    <name evidence="15" type="ORF">CHIRRI_LOCUS800</name>
</gene>
<feature type="transmembrane region" description="Helical" evidence="13">
    <location>
        <begin position="308"/>
        <end position="328"/>
    </location>
</feature>
<keyword evidence="6 12" id="KW-0297">G-protein coupled receptor</keyword>
<feature type="transmembrane region" description="Helical" evidence="13">
    <location>
        <begin position="207"/>
        <end position="231"/>
    </location>
</feature>
<sequence>MNQTLPLLSASMMSNQHYQEDFLTIWSAMKNFNHSMNGNGTASRFFRPHMNDSRTTMNFYQFWLHSIYPLYNFTTNDSMQYLTCASTQNPAGNVIAIILYIIVCCVGLFGNTLVIYVVLKFSKMQTVTNRYILNLAIADESFLIGIPFLLTTMYLNEWIFGSFLCKLYMVSTSITQFSSSIFLLIMSADRFIAVCHPISSPRFRTQLVSKIVSLLAWGISALIMLPVMLYANTIEKYPGSEQMTCNILWSHPSVDGHLGGSTFTLYSLILGFAVPLSLILVFYYLVIKKLQTVGPKNKSKDKKRSHRKVTRLVLTVIAVYILCWTPYWVSQMALINTPPDVCQSKLEITVFVLVGAMGYSNSAINPILYAFLSDNFKKSFMKACMCTRGKDINAQLQIENSIFPRFGRSNRSSEKLSAIAKSNFQKTKTTIAGKESEGAVTALATSAAIVEQDKSSKNVCIKTTAITIPNHFDSKNHNINGINETANNVHVVQRTEPVLHTDL</sequence>
<name>A0A9N9RH25_9DIPT</name>
<evidence type="ECO:0000259" key="14">
    <source>
        <dbReference type="PROSITE" id="PS50262"/>
    </source>
</evidence>
<evidence type="ECO:0000256" key="5">
    <source>
        <dbReference type="ARBA" id="ARBA00022989"/>
    </source>
</evidence>
<dbReference type="EMBL" id="OU895877">
    <property type="protein sequence ID" value="CAG9797813.1"/>
    <property type="molecule type" value="Genomic_DNA"/>
</dbReference>
<dbReference type="FunFam" id="1.20.1070.10:FF:000231">
    <property type="entry name" value="Allatostatin C receptor 1"/>
    <property type="match status" value="1"/>
</dbReference>
<evidence type="ECO:0000256" key="1">
    <source>
        <dbReference type="ARBA" id="ARBA00004651"/>
    </source>
</evidence>
<dbReference type="InterPro" id="IPR017452">
    <property type="entry name" value="GPCR_Rhodpsn_7TM"/>
</dbReference>
<evidence type="ECO:0000256" key="11">
    <source>
        <dbReference type="ARBA" id="ARBA00023224"/>
    </source>
</evidence>
<feature type="transmembrane region" description="Helical" evidence="13">
    <location>
        <begin position="167"/>
        <end position="186"/>
    </location>
</feature>
<keyword evidence="3" id="KW-1003">Cell membrane</keyword>
<reference evidence="15" key="2">
    <citation type="submission" date="2022-10" db="EMBL/GenBank/DDBJ databases">
        <authorList>
            <consortium name="ENA_rothamsted_submissions"/>
            <consortium name="culmorum"/>
            <person name="King R."/>
        </authorList>
    </citation>
    <scope>NUCLEOTIDE SEQUENCE</scope>
</reference>
<feature type="transmembrane region" description="Helical" evidence="13">
    <location>
        <begin position="348"/>
        <end position="372"/>
    </location>
</feature>
<dbReference type="OrthoDB" id="6076970at2759"/>
<dbReference type="PRINTS" id="PR00237">
    <property type="entry name" value="GPCRRHODOPSN"/>
</dbReference>
<dbReference type="GO" id="GO:0042277">
    <property type="term" value="F:peptide binding"/>
    <property type="evidence" value="ECO:0007669"/>
    <property type="project" value="TreeGrafter"/>
</dbReference>
<dbReference type="SMART" id="SM01381">
    <property type="entry name" value="7TM_GPCR_Srsx"/>
    <property type="match status" value="1"/>
</dbReference>
<reference evidence="15" key="1">
    <citation type="submission" date="2022-01" db="EMBL/GenBank/DDBJ databases">
        <authorList>
            <person name="King R."/>
        </authorList>
    </citation>
    <scope>NUCLEOTIDE SEQUENCE</scope>
</reference>
<evidence type="ECO:0000256" key="12">
    <source>
        <dbReference type="RuleBase" id="RU000688"/>
    </source>
</evidence>
<dbReference type="SUPFAM" id="SSF81321">
    <property type="entry name" value="Family A G protein-coupled receptor-like"/>
    <property type="match status" value="1"/>
</dbReference>
<dbReference type="InterPro" id="IPR000276">
    <property type="entry name" value="GPCR_Rhodpsn"/>
</dbReference>
<dbReference type="PROSITE" id="PS00237">
    <property type="entry name" value="G_PROTEIN_RECEP_F1_1"/>
    <property type="match status" value="1"/>
</dbReference>
<keyword evidence="16" id="KW-1185">Reference proteome</keyword>
<dbReference type="AlphaFoldDB" id="A0A9N9RH25"/>
<keyword evidence="10" id="KW-0325">Glycoprotein</keyword>
<comment type="similarity">
    <text evidence="2 12">Belongs to the G-protein coupled receptor 1 family.</text>
</comment>
<dbReference type="Pfam" id="PF00001">
    <property type="entry name" value="7tm_1"/>
    <property type="match status" value="1"/>
</dbReference>
<feature type="transmembrane region" description="Helical" evidence="13">
    <location>
        <begin position="94"/>
        <end position="119"/>
    </location>
</feature>
<keyword evidence="11 12" id="KW-0807">Transducer</keyword>
<evidence type="ECO:0000256" key="10">
    <source>
        <dbReference type="ARBA" id="ARBA00023180"/>
    </source>
</evidence>
<feature type="transmembrane region" description="Helical" evidence="13">
    <location>
        <begin position="131"/>
        <end position="155"/>
    </location>
</feature>
<organism evidence="15 16">
    <name type="scientific">Chironomus riparius</name>
    <dbReference type="NCBI Taxonomy" id="315576"/>
    <lineage>
        <taxon>Eukaryota</taxon>
        <taxon>Metazoa</taxon>
        <taxon>Ecdysozoa</taxon>
        <taxon>Arthropoda</taxon>
        <taxon>Hexapoda</taxon>
        <taxon>Insecta</taxon>
        <taxon>Pterygota</taxon>
        <taxon>Neoptera</taxon>
        <taxon>Endopterygota</taxon>
        <taxon>Diptera</taxon>
        <taxon>Nematocera</taxon>
        <taxon>Chironomoidea</taxon>
        <taxon>Chironomidae</taxon>
        <taxon>Chironominae</taxon>
        <taxon>Chironomus</taxon>
    </lineage>
</organism>
<dbReference type="Gene3D" id="1.20.1070.10">
    <property type="entry name" value="Rhodopsin 7-helix transmembrane proteins"/>
    <property type="match status" value="1"/>
</dbReference>
<dbReference type="PRINTS" id="PR00246">
    <property type="entry name" value="SOMATOSTATNR"/>
</dbReference>
<comment type="subcellular location">
    <subcellularLocation>
        <location evidence="1">Cell membrane</location>
        <topology evidence="1">Multi-pass membrane protein</topology>
    </subcellularLocation>
</comment>
<protein>
    <recommendedName>
        <fullName evidence="14">G-protein coupled receptors family 1 profile domain-containing protein</fullName>
    </recommendedName>
</protein>
<evidence type="ECO:0000256" key="7">
    <source>
        <dbReference type="ARBA" id="ARBA00023136"/>
    </source>
</evidence>
<evidence type="ECO:0000256" key="6">
    <source>
        <dbReference type="ARBA" id="ARBA00023040"/>
    </source>
</evidence>
<keyword evidence="7 13" id="KW-0472">Membrane</keyword>
<dbReference type="GO" id="GO:0043005">
    <property type="term" value="C:neuron projection"/>
    <property type="evidence" value="ECO:0007669"/>
    <property type="project" value="TreeGrafter"/>
</dbReference>
<dbReference type="PROSITE" id="PS50262">
    <property type="entry name" value="G_PROTEIN_RECEP_F1_2"/>
    <property type="match status" value="1"/>
</dbReference>
<evidence type="ECO:0000256" key="4">
    <source>
        <dbReference type="ARBA" id="ARBA00022692"/>
    </source>
</evidence>
<feature type="domain" description="G-protein coupled receptors family 1 profile" evidence="14">
    <location>
        <begin position="110"/>
        <end position="369"/>
    </location>
</feature>